<feature type="compositionally biased region" description="Gly residues" evidence="6">
    <location>
        <begin position="277"/>
        <end position="286"/>
    </location>
</feature>
<feature type="compositionally biased region" description="Basic and acidic residues" evidence="6">
    <location>
        <begin position="287"/>
        <end position="305"/>
    </location>
</feature>
<protein>
    <recommendedName>
        <fullName evidence="2 5">Vacuolar protein sorting-associated protein 29</fullName>
    </recommendedName>
</protein>
<dbReference type="SUPFAM" id="SSF56300">
    <property type="entry name" value="Metallo-dependent phosphatases"/>
    <property type="match status" value="1"/>
</dbReference>
<keyword evidence="3" id="KW-0813">Transport</keyword>
<feature type="region of interest" description="Disordered" evidence="6">
    <location>
        <begin position="219"/>
        <end position="305"/>
    </location>
</feature>
<proteinExistence type="inferred from homology"/>
<dbReference type="Pfam" id="PF12850">
    <property type="entry name" value="Metallophos_2"/>
    <property type="match status" value="1"/>
</dbReference>
<gene>
    <name evidence="8" type="ORF">OSTQU699_LOCUS557</name>
</gene>
<organism evidence="8 9">
    <name type="scientific">Ostreobium quekettii</name>
    <dbReference type="NCBI Taxonomy" id="121088"/>
    <lineage>
        <taxon>Eukaryota</taxon>
        <taxon>Viridiplantae</taxon>
        <taxon>Chlorophyta</taxon>
        <taxon>core chlorophytes</taxon>
        <taxon>Ulvophyceae</taxon>
        <taxon>TCBD clade</taxon>
        <taxon>Bryopsidales</taxon>
        <taxon>Ostreobineae</taxon>
        <taxon>Ostreobiaceae</taxon>
        <taxon>Ostreobium</taxon>
    </lineage>
</organism>
<dbReference type="OrthoDB" id="10258130at2759"/>
<evidence type="ECO:0000256" key="6">
    <source>
        <dbReference type="SAM" id="MobiDB-lite"/>
    </source>
</evidence>
<dbReference type="Proteomes" id="UP000708148">
    <property type="component" value="Unassembled WGS sequence"/>
</dbReference>
<accession>A0A8S1IKY6</accession>
<dbReference type="NCBIfam" id="TIGR00040">
    <property type="entry name" value="yfcE"/>
    <property type="match status" value="1"/>
</dbReference>
<dbReference type="GO" id="GO:0030904">
    <property type="term" value="C:retromer complex"/>
    <property type="evidence" value="ECO:0007669"/>
    <property type="project" value="InterPro"/>
</dbReference>
<dbReference type="InterPro" id="IPR024654">
    <property type="entry name" value="Calcineurin-like_PHP_lpxH"/>
</dbReference>
<dbReference type="GO" id="GO:0042147">
    <property type="term" value="P:retrograde transport, endosome to Golgi"/>
    <property type="evidence" value="ECO:0007669"/>
    <property type="project" value="InterPro"/>
</dbReference>
<comment type="similarity">
    <text evidence="1 5">Belongs to the VPS29 family.</text>
</comment>
<dbReference type="GO" id="GO:0005829">
    <property type="term" value="C:cytosol"/>
    <property type="evidence" value="ECO:0007669"/>
    <property type="project" value="GOC"/>
</dbReference>
<dbReference type="CDD" id="cd07394">
    <property type="entry name" value="MPP_Vps29"/>
    <property type="match status" value="1"/>
</dbReference>
<feature type="domain" description="Calcineurin-like phosphoesterase" evidence="7">
    <location>
        <begin position="4"/>
        <end position="156"/>
    </location>
</feature>
<evidence type="ECO:0000256" key="4">
    <source>
        <dbReference type="ARBA" id="ARBA00022927"/>
    </source>
</evidence>
<evidence type="ECO:0000313" key="8">
    <source>
        <dbReference type="EMBL" id="CAD7695196.1"/>
    </source>
</evidence>
<comment type="caution">
    <text evidence="8">The sequence shown here is derived from an EMBL/GenBank/DDBJ whole genome shotgun (WGS) entry which is preliminary data.</text>
</comment>
<feature type="compositionally biased region" description="Low complexity" evidence="6">
    <location>
        <begin position="222"/>
        <end position="238"/>
    </location>
</feature>
<sequence>MVLVLCISDLHIPHRAADLPSKFRELLQPGKISHILCPGNLCCRETYDFLKTVSANLHLTKGDFDDVSAPEDKVLNIESFKIGICHGHQVVPSGDVEALAILQRRLDVDILVTGHTHKFLVHQYEDRLLMNPGSATGAYCMYENEVTPSFILMDITGTKVDLYIYQLIDGESKIKKMEFVKPVGKGAAKLATNVLEATKPVVTETKPITTEVPSLDKVADKAVSSGAAAPPAEPSPYADQASSEMPEASLDGDLQFATIPAAGADDEPAQIQTLGSSGAGGPVPGGEEGKKKEDGVKGGDGKPEH</sequence>
<evidence type="ECO:0000313" key="9">
    <source>
        <dbReference type="Proteomes" id="UP000708148"/>
    </source>
</evidence>
<evidence type="ECO:0000256" key="5">
    <source>
        <dbReference type="RuleBase" id="RU362040"/>
    </source>
</evidence>
<reference evidence="8" key="1">
    <citation type="submission" date="2020-12" db="EMBL/GenBank/DDBJ databases">
        <authorList>
            <person name="Iha C."/>
        </authorList>
    </citation>
    <scope>NUCLEOTIDE SEQUENCE</scope>
</reference>
<dbReference type="AlphaFoldDB" id="A0A8S1IKY6"/>
<keyword evidence="4" id="KW-0653">Protein transport</keyword>
<dbReference type="GO" id="GO:0031410">
    <property type="term" value="C:cytoplasmic vesicle"/>
    <property type="evidence" value="ECO:0007669"/>
    <property type="project" value="UniProtKB-ARBA"/>
</dbReference>
<evidence type="ECO:0000259" key="7">
    <source>
        <dbReference type="Pfam" id="PF12850"/>
    </source>
</evidence>
<evidence type="ECO:0000256" key="2">
    <source>
        <dbReference type="ARBA" id="ARBA00017767"/>
    </source>
</evidence>
<dbReference type="EMBL" id="CAJHUC010000318">
    <property type="protein sequence ID" value="CAD7695196.1"/>
    <property type="molecule type" value="Genomic_DNA"/>
</dbReference>
<dbReference type="InterPro" id="IPR028661">
    <property type="entry name" value="Vps29"/>
</dbReference>
<dbReference type="GO" id="GO:0015031">
    <property type="term" value="P:protein transport"/>
    <property type="evidence" value="ECO:0007669"/>
    <property type="project" value="UniProtKB-KW"/>
</dbReference>
<dbReference type="PANTHER" id="PTHR11124">
    <property type="entry name" value="VACUOLAR SORTING PROTEIN VPS29"/>
    <property type="match status" value="1"/>
</dbReference>
<dbReference type="InterPro" id="IPR000979">
    <property type="entry name" value="Phosphodiesterase_MJ0936/Vps29"/>
</dbReference>
<keyword evidence="9" id="KW-1185">Reference proteome</keyword>
<dbReference type="InterPro" id="IPR029052">
    <property type="entry name" value="Metallo-depent_PP-like"/>
</dbReference>
<dbReference type="FunFam" id="3.60.21.10:FF:000015">
    <property type="entry name" value="Vacuolar protein sorting-associated protein 29"/>
    <property type="match status" value="1"/>
</dbReference>
<name>A0A8S1IKY6_9CHLO</name>
<evidence type="ECO:0000256" key="3">
    <source>
        <dbReference type="ARBA" id="ARBA00022448"/>
    </source>
</evidence>
<dbReference type="Gene3D" id="3.60.21.10">
    <property type="match status" value="1"/>
</dbReference>
<evidence type="ECO:0000256" key="1">
    <source>
        <dbReference type="ARBA" id="ARBA00005945"/>
    </source>
</evidence>